<organism evidence="1 2">
    <name type="scientific">Salipiger bermudensis (strain DSM 26914 / JCM 13377 / KCTC 12554 / HTCC2601)</name>
    <name type="common">Pelagibaca bermudensis</name>
    <dbReference type="NCBI Taxonomy" id="314265"/>
    <lineage>
        <taxon>Bacteria</taxon>
        <taxon>Pseudomonadati</taxon>
        <taxon>Pseudomonadota</taxon>
        <taxon>Alphaproteobacteria</taxon>
        <taxon>Rhodobacterales</taxon>
        <taxon>Roseobacteraceae</taxon>
        <taxon>Salipiger</taxon>
    </lineage>
</organism>
<evidence type="ECO:0000313" key="2">
    <source>
        <dbReference type="Proteomes" id="UP000006230"/>
    </source>
</evidence>
<dbReference type="HOGENOM" id="CLU_1702587_0_0_5"/>
<dbReference type="Proteomes" id="UP000006230">
    <property type="component" value="Unassembled WGS sequence"/>
</dbReference>
<protein>
    <submittedName>
        <fullName evidence="1">Carbamate kinase</fullName>
        <ecNumber evidence="1">2.7.2.2</ecNumber>
    </submittedName>
</protein>
<dbReference type="RefSeq" id="WP_007797109.1">
    <property type="nucleotide sequence ID" value="NZ_DS022276.1"/>
</dbReference>
<name>Q0FS52_SALBH</name>
<keyword evidence="2" id="KW-1185">Reference proteome</keyword>
<evidence type="ECO:0000313" key="1">
    <source>
        <dbReference type="EMBL" id="EAU46907.1"/>
    </source>
</evidence>
<dbReference type="EC" id="2.7.2.2" evidence="1"/>
<reference evidence="1 2" key="1">
    <citation type="journal article" date="2010" name="J. Bacteriol.">
        <title>Genome sequences of Pelagibaca bermudensis HTCC2601T and Maritimibacter alkaliphilus HTCC2654T, the type strains of two marine Roseobacter genera.</title>
        <authorList>
            <person name="Thrash J.C."/>
            <person name="Cho J.C."/>
            <person name="Ferriera S."/>
            <person name="Johnson J."/>
            <person name="Vergin K.L."/>
            <person name="Giovannoni S.J."/>
        </authorList>
    </citation>
    <scope>NUCLEOTIDE SEQUENCE [LARGE SCALE GENOMIC DNA]</scope>
    <source>
        <strain evidence="2">DSM 26914 / JCM 13377 / KCTC 12554 / HTCC2601</strain>
    </source>
</reference>
<dbReference type="STRING" id="314265.R2601_17274"/>
<dbReference type="EMBL" id="AATQ01000010">
    <property type="protein sequence ID" value="EAU46907.1"/>
    <property type="molecule type" value="Genomic_DNA"/>
</dbReference>
<proteinExistence type="predicted"/>
<sequence length="154" mass="16269">MREKAAAIFAEGESLPTPSRVGSTIPALFGLPFVVRIYGVLGRLPPERDAGTFGRANDAGAVCLERGTPDEAAIRRALTDRMGANDFPAGAMGPKVEVAQNVVCASGKRAVIRALRDVAVRCGETGIAIDPEVAPFGLVREQARATPSLRRKRS</sequence>
<dbReference type="AlphaFoldDB" id="Q0FS52"/>
<accession>Q0FS52</accession>
<keyword evidence="1" id="KW-0418">Kinase</keyword>
<comment type="caution">
    <text evidence="1">The sequence shown here is derived from an EMBL/GenBank/DDBJ whole genome shotgun (WGS) entry which is preliminary data.</text>
</comment>
<dbReference type="OrthoDB" id="9766717at2"/>
<keyword evidence="1" id="KW-0808">Transferase</keyword>
<dbReference type="GO" id="GO:0008804">
    <property type="term" value="F:carbamate kinase activity"/>
    <property type="evidence" value="ECO:0007669"/>
    <property type="project" value="UniProtKB-EC"/>
</dbReference>
<gene>
    <name evidence="1" type="ORF">R2601_17274</name>
</gene>
<dbReference type="eggNOG" id="COG0549">
    <property type="taxonomic scope" value="Bacteria"/>
</dbReference>